<protein>
    <submittedName>
        <fullName evidence="3">Teneurin-3 isoform X2</fullName>
    </submittedName>
</protein>
<reference evidence="3 4" key="1">
    <citation type="journal article" date="2021" name="Sci. Rep.">
        <title>Chromosome anchoring in Senegalese sole (Solea senegalensis) reveals sex-associated markers and genome rearrangements in flatfish.</title>
        <authorList>
            <person name="Guerrero-Cozar I."/>
            <person name="Gomez-Garrido J."/>
            <person name="Berbel C."/>
            <person name="Martinez-Blanch J.F."/>
            <person name="Alioto T."/>
            <person name="Claros M.G."/>
            <person name="Gagnaire P.A."/>
            <person name="Manchado M."/>
        </authorList>
    </citation>
    <scope>NUCLEOTIDE SEQUENCE [LARGE SCALE GENOMIC DNA]</scope>
    <source>
        <strain evidence="3">Sse05_10M</strain>
    </source>
</reference>
<evidence type="ECO:0000313" key="4">
    <source>
        <dbReference type="Proteomes" id="UP000693946"/>
    </source>
</evidence>
<name>A0AAV6Q5L1_SOLSE</name>
<dbReference type="Proteomes" id="UP000693946">
    <property type="component" value="Linkage Group LG6"/>
</dbReference>
<dbReference type="AlphaFoldDB" id="A0AAV6Q5L1"/>
<evidence type="ECO:0000256" key="1">
    <source>
        <dbReference type="SAM" id="MobiDB-lite"/>
    </source>
</evidence>
<feature type="domain" description="Teneurin N-terminal" evidence="2">
    <location>
        <begin position="11"/>
        <end position="69"/>
    </location>
</feature>
<evidence type="ECO:0000259" key="2">
    <source>
        <dbReference type="PROSITE" id="PS51361"/>
    </source>
</evidence>
<sequence>MFATNTRRSIMEVKERRPYCSLTKSRKDKEGPYTGSSGDSEDCVIGSHGLRVPTQKSYSSSETLKAFDQHQDQTRLLYGTTKGHKDMVHREQEDYNRQGTCISRDCIHSSPPPINAVSIFEGDLNQNSYNLHGSSNKGSSNKVGMVKKHSASLWSRRSKKSGRFWPFSTNGIKIFSLSITENKKKTRFLSQYFPDVGDNIFYFFRHKTDNGFGSNVNVTNECVYFTPASVHQTTPRRLNYCEKTRWQRSQTEVRTRFWSPHTHTHTAADFHIKRAAQSHTRQKPPHVPAAAAAADTTATETFSILGKAQSTSSRLSLALALFVLLANSKACTMSLLPSSHFPLHLACIYYLALADPGSASLVSSDTTLKPSWRVSPGSCAGGLATCATLVLQEDRSDVVLFCWHKLNRRHGLTVRNAACVGFSGFMPGVSSWVFISMGEFNRVDLSNEIRTPEDVDSSPFTPPAVPPGFVFDFLLSCVTHPYFIGYSEGAAAKAKAECCCFNFNARRDGSGGKQVT</sequence>
<dbReference type="GO" id="GO:0007165">
    <property type="term" value="P:signal transduction"/>
    <property type="evidence" value="ECO:0007669"/>
    <property type="project" value="InterPro"/>
</dbReference>
<gene>
    <name evidence="3" type="ORF">JOB18_004017</name>
</gene>
<keyword evidence="4" id="KW-1185">Reference proteome</keyword>
<accession>A0AAV6Q5L1</accession>
<dbReference type="Pfam" id="PF06484">
    <property type="entry name" value="Ten_N"/>
    <property type="match status" value="1"/>
</dbReference>
<dbReference type="GO" id="GO:0016020">
    <property type="term" value="C:membrane"/>
    <property type="evidence" value="ECO:0007669"/>
    <property type="project" value="InterPro"/>
</dbReference>
<comment type="caution">
    <text evidence="3">The sequence shown here is derived from an EMBL/GenBank/DDBJ whole genome shotgun (WGS) entry which is preliminary data.</text>
</comment>
<evidence type="ECO:0000313" key="3">
    <source>
        <dbReference type="EMBL" id="KAG7485144.1"/>
    </source>
</evidence>
<organism evidence="3 4">
    <name type="scientific">Solea senegalensis</name>
    <name type="common">Senegalese sole</name>
    <dbReference type="NCBI Taxonomy" id="28829"/>
    <lineage>
        <taxon>Eukaryota</taxon>
        <taxon>Metazoa</taxon>
        <taxon>Chordata</taxon>
        <taxon>Craniata</taxon>
        <taxon>Vertebrata</taxon>
        <taxon>Euteleostomi</taxon>
        <taxon>Actinopterygii</taxon>
        <taxon>Neopterygii</taxon>
        <taxon>Teleostei</taxon>
        <taxon>Neoteleostei</taxon>
        <taxon>Acanthomorphata</taxon>
        <taxon>Carangaria</taxon>
        <taxon>Pleuronectiformes</taxon>
        <taxon>Pleuronectoidei</taxon>
        <taxon>Soleidae</taxon>
        <taxon>Solea</taxon>
    </lineage>
</organism>
<proteinExistence type="predicted"/>
<dbReference type="EMBL" id="JAGKHQ010000018">
    <property type="protein sequence ID" value="KAG7485144.1"/>
    <property type="molecule type" value="Genomic_DNA"/>
</dbReference>
<dbReference type="PROSITE" id="PS51361">
    <property type="entry name" value="TENEURIN_N"/>
    <property type="match status" value="1"/>
</dbReference>
<feature type="region of interest" description="Disordered" evidence="1">
    <location>
        <begin position="21"/>
        <end position="42"/>
    </location>
</feature>
<dbReference type="InterPro" id="IPR009471">
    <property type="entry name" value="Ten_N"/>
</dbReference>